<dbReference type="GO" id="GO:0051287">
    <property type="term" value="F:NAD binding"/>
    <property type="evidence" value="ECO:0007669"/>
    <property type="project" value="InterPro"/>
</dbReference>
<dbReference type="FunFam" id="3.40.50.720:FF:000001">
    <property type="entry name" value="Glyceraldehyde-3-phosphate dehydrogenase"/>
    <property type="match status" value="1"/>
</dbReference>
<evidence type="ECO:0000256" key="4">
    <source>
        <dbReference type="PIRSR" id="PIRSR000149-1"/>
    </source>
</evidence>
<dbReference type="Gene3D" id="3.30.360.10">
    <property type="entry name" value="Dihydrodipicolinate Reductase, domain 2"/>
    <property type="match status" value="1"/>
</dbReference>
<dbReference type="InterPro" id="IPR020830">
    <property type="entry name" value="GlycerAld_3-P_DH_AS"/>
</dbReference>
<dbReference type="CDD" id="cd05214">
    <property type="entry name" value="GAPDH_I_N"/>
    <property type="match status" value="1"/>
</dbReference>
<name>A0AAE3IXX4_9RHOB</name>
<dbReference type="InterPro" id="IPR020831">
    <property type="entry name" value="GlycerAld/Erythrose_P_DH"/>
</dbReference>
<dbReference type="SUPFAM" id="SSF51735">
    <property type="entry name" value="NAD(P)-binding Rossmann-fold domains"/>
    <property type="match status" value="1"/>
</dbReference>
<feature type="binding site" evidence="6">
    <location>
        <position position="80"/>
    </location>
    <ligand>
        <name>NAD(+)</name>
        <dbReference type="ChEBI" id="CHEBI:57540"/>
    </ligand>
</feature>
<dbReference type="InterPro" id="IPR006424">
    <property type="entry name" value="Glyceraldehyde-3-P_DH_1"/>
</dbReference>
<evidence type="ECO:0000256" key="1">
    <source>
        <dbReference type="ARBA" id="ARBA00007406"/>
    </source>
</evidence>
<evidence type="ECO:0000256" key="7">
    <source>
        <dbReference type="PIRSR" id="PIRSR000149-4"/>
    </source>
</evidence>
<feature type="binding site" evidence="5">
    <location>
        <position position="232"/>
    </location>
    <ligand>
        <name>D-glyceraldehyde 3-phosphate</name>
        <dbReference type="ChEBI" id="CHEBI:59776"/>
    </ligand>
</feature>
<feature type="binding site" evidence="6">
    <location>
        <position position="36"/>
    </location>
    <ligand>
        <name>NAD(+)</name>
        <dbReference type="ChEBI" id="CHEBI:57540"/>
    </ligand>
</feature>
<accession>A0AAE3IXX4</accession>
<dbReference type="PIRSF" id="PIRSF000149">
    <property type="entry name" value="GAP_DH"/>
    <property type="match status" value="1"/>
</dbReference>
<dbReference type="SUPFAM" id="SSF55347">
    <property type="entry name" value="Glyceraldehyde-3-phosphate dehydrogenase-like, C-terminal domain"/>
    <property type="match status" value="1"/>
</dbReference>
<feature type="binding site" evidence="6">
    <location>
        <begin position="12"/>
        <end position="13"/>
    </location>
    <ligand>
        <name>NAD(+)</name>
        <dbReference type="ChEBI" id="CHEBI:57540"/>
    </ligand>
</feature>
<dbReference type="SMART" id="SM00846">
    <property type="entry name" value="Gp_dh_N"/>
    <property type="match status" value="1"/>
</dbReference>
<feature type="active site" description="Nucleophile" evidence="4">
    <location>
        <position position="151"/>
    </location>
</feature>
<dbReference type="Pfam" id="PF02800">
    <property type="entry name" value="Gp_dh_C"/>
    <property type="match status" value="1"/>
</dbReference>
<dbReference type="InterPro" id="IPR020829">
    <property type="entry name" value="GlycerAld_3-P_DH_cat"/>
</dbReference>
<dbReference type="InterPro" id="IPR036291">
    <property type="entry name" value="NAD(P)-bd_dom_sf"/>
</dbReference>
<feature type="site" description="Activates thiol group during catalysis" evidence="7">
    <location>
        <position position="178"/>
    </location>
</feature>
<dbReference type="Gene3D" id="3.40.50.720">
    <property type="entry name" value="NAD(P)-binding Rossmann-like Domain"/>
    <property type="match status" value="1"/>
</dbReference>
<dbReference type="PANTHER" id="PTHR43148">
    <property type="entry name" value="GLYCERALDEHYDE-3-PHOSPHATE DEHYDROGENASE 2"/>
    <property type="match status" value="1"/>
</dbReference>
<dbReference type="RefSeq" id="WP_263952968.1">
    <property type="nucleotide sequence ID" value="NZ_JAOYFC010000001.1"/>
</dbReference>
<evidence type="ECO:0000256" key="9">
    <source>
        <dbReference type="RuleBase" id="RU361160"/>
    </source>
</evidence>
<dbReference type="PRINTS" id="PR00078">
    <property type="entry name" value="G3PDHDRGNASE"/>
</dbReference>
<comment type="caution">
    <text evidence="11">The sequence shown here is derived from an EMBL/GenBank/DDBJ whole genome shotgun (WGS) entry which is preliminary data.</text>
</comment>
<dbReference type="PROSITE" id="PS00071">
    <property type="entry name" value="GAPDH"/>
    <property type="match status" value="1"/>
</dbReference>
<keyword evidence="3 9" id="KW-0560">Oxidoreductase</keyword>
<feature type="binding site" evidence="6">
    <location>
        <position position="120"/>
    </location>
    <ligand>
        <name>NAD(+)</name>
        <dbReference type="ChEBI" id="CHEBI:57540"/>
    </ligand>
</feature>
<keyword evidence="12" id="KW-1185">Reference proteome</keyword>
<dbReference type="EC" id="1.2.1.-" evidence="9"/>
<keyword evidence="6" id="KW-0547">Nucleotide-binding</keyword>
<dbReference type="CDD" id="cd18126">
    <property type="entry name" value="GAPDH_I_C"/>
    <property type="match status" value="1"/>
</dbReference>
<dbReference type="InterPro" id="IPR020828">
    <property type="entry name" value="GlycerAld_3-P_DH_NAD(P)-bd"/>
</dbReference>
<evidence type="ECO:0000256" key="6">
    <source>
        <dbReference type="PIRSR" id="PIRSR000149-3"/>
    </source>
</evidence>
<sequence length="334" mass="35671">MSVKVAINGFGRIGRNVLRAIVESGRTDIEVVAINDLGPVETNAHLLRYDTVHGRFPHDVTTTDNTIDVGRGPIAVTAIRNPAELPWGHIDIVLECTGIFTARDKAAIHLENGASRVLVSAPSAGADKTIVYGVNDNTLTSEDIVVSNASCTTNCLSPVAKVLNDVIGIKRGFMTTIHSYTGDQPTLDTMHSDLYRARAAACNMIPTSTGAAKAVGLVLPELNGKLDGVAIRVPTPNVSVVDLTFEASRDTTAEEINAAIHAAASEGPLKGILGVTDHKLVSMDFNHDPHSSIFATDQTKVMDGNMCRILTWYDNEWGFSNRMADTAVAMAKLI</sequence>
<organism evidence="11 12">
    <name type="scientific">Halocynthiibacter halioticoli</name>
    <dbReference type="NCBI Taxonomy" id="2986804"/>
    <lineage>
        <taxon>Bacteria</taxon>
        <taxon>Pseudomonadati</taxon>
        <taxon>Pseudomonadota</taxon>
        <taxon>Alphaproteobacteria</taxon>
        <taxon>Rhodobacterales</taxon>
        <taxon>Paracoccaceae</taxon>
        <taxon>Halocynthiibacter</taxon>
    </lineage>
</organism>
<evidence type="ECO:0000313" key="12">
    <source>
        <dbReference type="Proteomes" id="UP001208041"/>
    </source>
</evidence>
<dbReference type="GO" id="GO:0016620">
    <property type="term" value="F:oxidoreductase activity, acting on the aldehyde or oxo group of donors, NAD or NADP as acceptor"/>
    <property type="evidence" value="ECO:0007669"/>
    <property type="project" value="InterPro"/>
</dbReference>
<feature type="binding site" evidence="5">
    <location>
        <begin position="150"/>
        <end position="152"/>
    </location>
    <ligand>
        <name>D-glyceraldehyde 3-phosphate</name>
        <dbReference type="ChEBI" id="CHEBI:59776"/>
    </ligand>
</feature>
<evidence type="ECO:0000256" key="2">
    <source>
        <dbReference type="ARBA" id="ARBA00011881"/>
    </source>
</evidence>
<dbReference type="FunFam" id="3.30.360.10:FF:000002">
    <property type="entry name" value="Glyceraldehyde-3-phosphate dehydrogenase"/>
    <property type="match status" value="1"/>
</dbReference>
<dbReference type="GO" id="GO:0050661">
    <property type="term" value="F:NADP binding"/>
    <property type="evidence" value="ECO:0007669"/>
    <property type="project" value="InterPro"/>
</dbReference>
<evidence type="ECO:0000313" key="11">
    <source>
        <dbReference type="EMBL" id="MCV6824148.1"/>
    </source>
</evidence>
<dbReference type="EMBL" id="JAOYFC010000001">
    <property type="protein sequence ID" value="MCV6824148.1"/>
    <property type="molecule type" value="Genomic_DNA"/>
</dbReference>
<reference evidence="11" key="1">
    <citation type="submission" date="2022-10" db="EMBL/GenBank/DDBJ databases">
        <authorList>
            <person name="Yue Y."/>
        </authorList>
    </citation>
    <scope>NUCLEOTIDE SEQUENCE</scope>
    <source>
        <strain evidence="11">Z654</strain>
    </source>
</reference>
<dbReference type="NCBIfam" id="TIGR01534">
    <property type="entry name" value="GAPDH-I"/>
    <property type="match status" value="1"/>
</dbReference>
<dbReference type="AlphaFoldDB" id="A0AAE3IXX4"/>
<comment type="subunit">
    <text evidence="2">Homotetramer.</text>
</comment>
<evidence type="ECO:0000256" key="8">
    <source>
        <dbReference type="RuleBase" id="RU000397"/>
    </source>
</evidence>
<keyword evidence="6" id="KW-0520">NAD</keyword>
<feature type="binding site" evidence="5">
    <location>
        <begin position="209"/>
        <end position="210"/>
    </location>
    <ligand>
        <name>D-glyceraldehyde 3-phosphate</name>
        <dbReference type="ChEBI" id="CHEBI:59776"/>
    </ligand>
</feature>
<protein>
    <recommendedName>
        <fullName evidence="9">Glyceraldehyde-3-phosphate dehydrogenase</fullName>
        <ecNumber evidence="9">1.2.1.-</ecNumber>
    </recommendedName>
</protein>
<evidence type="ECO:0000259" key="10">
    <source>
        <dbReference type="SMART" id="SM00846"/>
    </source>
</evidence>
<evidence type="ECO:0000256" key="5">
    <source>
        <dbReference type="PIRSR" id="PIRSR000149-2"/>
    </source>
</evidence>
<dbReference type="Proteomes" id="UP001208041">
    <property type="component" value="Unassembled WGS sequence"/>
</dbReference>
<proteinExistence type="inferred from homology"/>
<dbReference type="GO" id="GO:0006006">
    <property type="term" value="P:glucose metabolic process"/>
    <property type="evidence" value="ECO:0007669"/>
    <property type="project" value="InterPro"/>
</dbReference>
<feature type="binding site" evidence="5">
    <location>
        <position position="181"/>
    </location>
    <ligand>
        <name>D-glyceraldehyde 3-phosphate</name>
        <dbReference type="ChEBI" id="CHEBI:59776"/>
    </ligand>
</feature>
<gene>
    <name evidence="11" type="primary">gap</name>
    <name evidence="11" type="ORF">OH136_06215</name>
</gene>
<feature type="binding site" evidence="6">
    <location>
        <position position="315"/>
    </location>
    <ligand>
        <name>NAD(+)</name>
        <dbReference type="ChEBI" id="CHEBI:57540"/>
    </ligand>
</feature>
<dbReference type="Pfam" id="PF00044">
    <property type="entry name" value="Gp_dh_N"/>
    <property type="match status" value="1"/>
</dbReference>
<comment type="similarity">
    <text evidence="1 8">Belongs to the glyceraldehyde-3-phosphate dehydrogenase family.</text>
</comment>
<evidence type="ECO:0000256" key="3">
    <source>
        <dbReference type="ARBA" id="ARBA00023002"/>
    </source>
</evidence>
<feature type="domain" description="Glyceraldehyde 3-phosphate dehydrogenase NAD(P) binding" evidence="10">
    <location>
        <begin position="3"/>
        <end position="151"/>
    </location>
</feature>